<dbReference type="Proteomes" id="UP001501570">
    <property type="component" value="Unassembled WGS sequence"/>
</dbReference>
<feature type="transmembrane region" description="Helical" evidence="1">
    <location>
        <begin position="42"/>
        <end position="61"/>
    </location>
</feature>
<dbReference type="InterPro" id="IPR011042">
    <property type="entry name" value="6-blade_b-propeller_TolB-like"/>
</dbReference>
<reference evidence="3" key="1">
    <citation type="journal article" date="2019" name="Int. J. Syst. Evol. Microbiol.">
        <title>The Global Catalogue of Microorganisms (GCM) 10K type strain sequencing project: providing services to taxonomists for standard genome sequencing and annotation.</title>
        <authorList>
            <consortium name="The Broad Institute Genomics Platform"/>
            <consortium name="The Broad Institute Genome Sequencing Center for Infectious Disease"/>
            <person name="Wu L."/>
            <person name="Ma J."/>
        </authorList>
    </citation>
    <scope>NUCLEOTIDE SEQUENCE [LARGE SCALE GENOMIC DNA]</scope>
    <source>
        <strain evidence="3">JCM 18304</strain>
    </source>
</reference>
<comment type="caution">
    <text evidence="2">The sequence shown here is derived from an EMBL/GenBank/DDBJ whole genome shotgun (WGS) entry which is preliminary data.</text>
</comment>
<evidence type="ECO:0000313" key="3">
    <source>
        <dbReference type="Proteomes" id="UP001501570"/>
    </source>
</evidence>
<evidence type="ECO:0000313" key="2">
    <source>
        <dbReference type="EMBL" id="GAA5193024.1"/>
    </source>
</evidence>
<accession>A0ABP9SC68</accession>
<keyword evidence="1" id="KW-1133">Transmembrane helix</keyword>
<dbReference type="Gene3D" id="2.120.10.30">
    <property type="entry name" value="TolB, C-terminal domain"/>
    <property type="match status" value="1"/>
</dbReference>
<name>A0ABP9SC68_9ACTN</name>
<keyword evidence="1" id="KW-0812">Transmembrane</keyword>
<sequence length="380" mass="38858">MTNLEEELRALFAERVGSLPPAGGPAERVIGAARRLRRRRELAGLVGVFVLVLAGVSFQVVRGHGARVTTIVVPAASAYVAATQPAIKLDLRVGNQLWTSDGRRLALTGVGAVTWAYRVPAGWVYGGATGTLRLLTPDGRPVGTPLPAAAATVSPDGQEVASVSDANGSRTLIVGRLGLGGADPVAKAQLTDHAVPVAFVGASVVLGRADGTGRISAYGFWDPSGPVSLRWNTGIADVYGGSGSRLVGLVKGAPNNPDGCLSYFDLDGTVGLRPAAIGGCDLGLTVGAAQAAARSPSGKWLADQTDSGLAFIDLASGNPDRTSAYCRVRGRGAPVWEDDSEVLVPTDTGLVQCEADGVGEPVMISGLPAGDWNLVPALGR</sequence>
<gene>
    <name evidence="2" type="ORF">GCM10023322_53900</name>
</gene>
<organism evidence="2 3">
    <name type="scientific">Rugosimonospora acidiphila</name>
    <dbReference type="NCBI Taxonomy" id="556531"/>
    <lineage>
        <taxon>Bacteria</taxon>
        <taxon>Bacillati</taxon>
        <taxon>Actinomycetota</taxon>
        <taxon>Actinomycetes</taxon>
        <taxon>Micromonosporales</taxon>
        <taxon>Micromonosporaceae</taxon>
        <taxon>Rugosimonospora</taxon>
    </lineage>
</organism>
<proteinExistence type="predicted"/>
<keyword evidence="1" id="KW-0472">Membrane</keyword>
<protein>
    <submittedName>
        <fullName evidence="2">Uncharacterized protein</fullName>
    </submittedName>
</protein>
<dbReference type="RefSeq" id="WP_345634183.1">
    <property type="nucleotide sequence ID" value="NZ_BAABJQ010000018.1"/>
</dbReference>
<keyword evidence="3" id="KW-1185">Reference proteome</keyword>
<evidence type="ECO:0000256" key="1">
    <source>
        <dbReference type="SAM" id="Phobius"/>
    </source>
</evidence>
<dbReference type="EMBL" id="BAABJQ010000018">
    <property type="protein sequence ID" value="GAA5193024.1"/>
    <property type="molecule type" value="Genomic_DNA"/>
</dbReference>
<dbReference type="SUPFAM" id="SSF69304">
    <property type="entry name" value="Tricorn protease N-terminal domain"/>
    <property type="match status" value="1"/>
</dbReference>